<protein>
    <submittedName>
        <fullName evidence="1">Uncharacterized protein</fullName>
    </submittedName>
</protein>
<comment type="caution">
    <text evidence="1">The sequence shown here is derived from an EMBL/GenBank/DDBJ whole genome shotgun (WGS) entry which is preliminary data.</text>
</comment>
<dbReference type="EMBL" id="CM044704">
    <property type="protein sequence ID" value="KAI5666321.1"/>
    <property type="molecule type" value="Genomic_DNA"/>
</dbReference>
<evidence type="ECO:0000313" key="1">
    <source>
        <dbReference type="EMBL" id="KAI5666321.1"/>
    </source>
</evidence>
<accession>A0ACC0B055</accession>
<sequence>MDPPPPPLTNLNTPTFPTHANTNVDGRYHSADKKTEKRSNTSKNNNLKARPKSNNSKRSGHRVRLPALCAARIFQLTRELGHRTNGQTVEWLLRHVELELSSSSYSPASARSISPPPRLTVWPKIEEQELEIFPPEGVLENMSFTSLLMQAERIGQHHKPDEVVLS</sequence>
<reference evidence="2" key="1">
    <citation type="journal article" date="2023" name="Nat. Plants">
        <title>Single-cell RNA sequencing provides a high-resolution roadmap for understanding the multicellular compartmentation of specialized metabolism.</title>
        <authorList>
            <person name="Sun S."/>
            <person name="Shen X."/>
            <person name="Li Y."/>
            <person name="Li Y."/>
            <person name="Wang S."/>
            <person name="Li R."/>
            <person name="Zhang H."/>
            <person name="Shen G."/>
            <person name="Guo B."/>
            <person name="Wei J."/>
            <person name="Xu J."/>
            <person name="St-Pierre B."/>
            <person name="Chen S."/>
            <person name="Sun C."/>
        </authorList>
    </citation>
    <scope>NUCLEOTIDE SEQUENCE [LARGE SCALE GENOMIC DNA]</scope>
</reference>
<dbReference type="Proteomes" id="UP001060085">
    <property type="component" value="Linkage Group LG04"/>
</dbReference>
<evidence type="ECO:0000313" key="2">
    <source>
        <dbReference type="Proteomes" id="UP001060085"/>
    </source>
</evidence>
<organism evidence="1 2">
    <name type="scientific">Catharanthus roseus</name>
    <name type="common">Madagascar periwinkle</name>
    <name type="synonym">Vinca rosea</name>
    <dbReference type="NCBI Taxonomy" id="4058"/>
    <lineage>
        <taxon>Eukaryota</taxon>
        <taxon>Viridiplantae</taxon>
        <taxon>Streptophyta</taxon>
        <taxon>Embryophyta</taxon>
        <taxon>Tracheophyta</taxon>
        <taxon>Spermatophyta</taxon>
        <taxon>Magnoliopsida</taxon>
        <taxon>eudicotyledons</taxon>
        <taxon>Gunneridae</taxon>
        <taxon>Pentapetalae</taxon>
        <taxon>asterids</taxon>
        <taxon>lamiids</taxon>
        <taxon>Gentianales</taxon>
        <taxon>Apocynaceae</taxon>
        <taxon>Rauvolfioideae</taxon>
        <taxon>Vinceae</taxon>
        <taxon>Catharanthinae</taxon>
        <taxon>Catharanthus</taxon>
    </lineage>
</organism>
<proteinExistence type="predicted"/>
<name>A0ACC0B055_CATRO</name>
<gene>
    <name evidence="1" type="ORF">M9H77_16174</name>
</gene>
<keyword evidence="2" id="KW-1185">Reference proteome</keyword>